<dbReference type="SMART" id="SM00947">
    <property type="entry name" value="Pro_CA"/>
    <property type="match status" value="1"/>
</dbReference>
<evidence type="ECO:0000256" key="1">
    <source>
        <dbReference type="ARBA" id="ARBA00001947"/>
    </source>
</evidence>
<comment type="similarity">
    <text evidence="2">Belongs to the beta-class carbonic anhydrase family.</text>
</comment>
<sequence>MSVTRISPPTIPAVDSFRDVVDGNTAYSSAFPNAELSAIPRKHLAVVTCMDCRIDPLAIFGFNVGDIHVMRNAGARITPDMIRSLIKSVNQLEVDRIAIMHHNDCGAAKIDLPGLRAKVLDATGSDPADVEFHLIGDQISALEADIEAVRSCPYLPVGTAVAGFIYDVATGIATLHDSTFVS</sequence>
<reference evidence="5" key="1">
    <citation type="submission" date="2020-05" db="EMBL/GenBank/DDBJ databases">
        <authorList>
            <person name="Chiriac C."/>
            <person name="Salcher M."/>
            <person name="Ghai R."/>
            <person name="Kavagutti S V."/>
        </authorList>
    </citation>
    <scope>NUCLEOTIDE SEQUENCE</scope>
</reference>
<evidence type="ECO:0000313" key="5">
    <source>
        <dbReference type="EMBL" id="CAB4602705.1"/>
    </source>
</evidence>
<evidence type="ECO:0000256" key="4">
    <source>
        <dbReference type="ARBA" id="ARBA00022833"/>
    </source>
</evidence>
<keyword evidence="4" id="KW-0862">Zinc</keyword>
<evidence type="ECO:0000256" key="2">
    <source>
        <dbReference type="ARBA" id="ARBA00006217"/>
    </source>
</evidence>
<dbReference type="Gene3D" id="3.40.1050.10">
    <property type="entry name" value="Carbonic anhydrase"/>
    <property type="match status" value="1"/>
</dbReference>
<dbReference type="CDD" id="cd03379">
    <property type="entry name" value="beta_CA_cladeD"/>
    <property type="match status" value="1"/>
</dbReference>
<dbReference type="Pfam" id="PF00484">
    <property type="entry name" value="Pro_CA"/>
    <property type="match status" value="1"/>
</dbReference>
<proteinExistence type="inferred from homology"/>
<comment type="cofactor">
    <cofactor evidence="1">
        <name>Zn(2+)</name>
        <dbReference type="ChEBI" id="CHEBI:29105"/>
    </cofactor>
</comment>
<gene>
    <name evidence="5" type="ORF">UFOPK1762_02042</name>
</gene>
<protein>
    <submittedName>
        <fullName evidence="5">Unannotated protein</fullName>
    </submittedName>
</protein>
<dbReference type="SUPFAM" id="SSF53056">
    <property type="entry name" value="beta-carbonic anhydrase, cab"/>
    <property type="match status" value="1"/>
</dbReference>
<evidence type="ECO:0000256" key="3">
    <source>
        <dbReference type="ARBA" id="ARBA00022723"/>
    </source>
</evidence>
<accession>A0A6J6GUV5</accession>
<organism evidence="5">
    <name type="scientific">freshwater metagenome</name>
    <dbReference type="NCBI Taxonomy" id="449393"/>
    <lineage>
        <taxon>unclassified sequences</taxon>
        <taxon>metagenomes</taxon>
        <taxon>ecological metagenomes</taxon>
    </lineage>
</organism>
<dbReference type="GO" id="GO:0008270">
    <property type="term" value="F:zinc ion binding"/>
    <property type="evidence" value="ECO:0007669"/>
    <property type="project" value="InterPro"/>
</dbReference>
<dbReference type="EMBL" id="CAEZTY010000151">
    <property type="protein sequence ID" value="CAB4602705.1"/>
    <property type="molecule type" value="Genomic_DNA"/>
</dbReference>
<dbReference type="InterPro" id="IPR001765">
    <property type="entry name" value="Carbonic_anhydrase"/>
</dbReference>
<dbReference type="GO" id="GO:0004089">
    <property type="term" value="F:carbonate dehydratase activity"/>
    <property type="evidence" value="ECO:0007669"/>
    <property type="project" value="InterPro"/>
</dbReference>
<keyword evidence="3" id="KW-0479">Metal-binding</keyword>
<dbReference type="AlphaFoldDB" id="A0A6J6GUV5"/>
<dbReference type="InterPro" id="IPR036874">
    <property type="entry name" value="Carbonic_anhydrase_sf"/>
</dbReference>
<dbReference type="PANTHER" id="PTHR43175">
    <property type="entry name" value="CARBONIC ANHYDRASE"/>
    <property type="match status" value="1"/>
</dbReference>
<name>A0A6J6GUV5_9ZZZZ</name>
<dbReference type="PANTHER" id="PTHR43175:SF3">
    <property type="entry name" value="CARBON DISULFIDE HYDROLASE"/>
    <property type="match status" value="1"/>
</dbReference>